<evidence type="ECO:0000256" key="1">
    <source>
        <dbReference type="SAM" id="Phobius"/>
    </source>
</evidence>
<name>A0A498C6H4_9MICO</name>
<protein>
    <submittedName>
        <fullName evidence="3">VanZ like protein</fullName>
    </submittedName>
</protein>
<gene>
    <name evidence="3" type="ORF">C7474_2540</name>
</gene>
<dbReference type="Proteomes" id="UP000273158">
    <property type="component" value="Unassembled WGS sequence"/>
</dbReference>
<comment type="caution">
    <text evidence="3">The sequence shown here is derived from an EMBL/GenBank/DDBJ whole genome shotgun (WGS) entry which is preliminary data.</text>
</comment>
<accession>A0A498C6H4</accession>
<dbReference type="PANTHER" id="PTHR28008:SF1">
    <property type="entry name" value="DOMAIN PROTEIN, PUTATIVE (AFU_ORTHOLOGUE AFUA_3G10980)-RELATED"/>
    <property type="match status" value="1"/>
</dbReference>
<feature type="transmembrane region" description="Helical" evidence="1">
    <location>
        <begin position="114"/>
        <end position="132"/>
    </location>
</feature>
<dbReference type="EMBL" id="RCDB01000003">
    <property type="protein sequence ID" value="RLK47941.1"/>
    <property type="molecule type" value="Genomic_DNA"/>
</dbReference>
<evidence type="ECO:0000259" key="2">
    <source>
        <dbReference type="Pfam" id="PF04892"/>
    </source>
</evidence>
<keyword evidence="1" id="KW-0812">Transmembrane</keyword>
<keyword evidence="1" id="KW-1133">Transmembrane helix</keyword>
<dbReference type="InterPro" id="IPR006976">
    <property type="entry name" value="VanZ-like"/>
</dbReference>
<feature type="transmembrane region" description="Helical" evidence="1">
    <location>
        <begin position="54"/>
        <end position="77"/>
    </location>
</feature>
<sequence length="147" mass="15882">MCDSVGVPQFRRRIGIALIVYVLLAVALLLSPVGPGEIVERLTTLLQSFPGGGVVRQGWVEFAANILLFLPLGLLLTMLSGRPWVGMLLAVGLSVSAELIQTLLPNRVTSLRDIVANALGTLLGALIAWLIVRRHRPARPTETTRAR</sequence>
<evidence type="ECO:0000313" key="3">
    <source>
        <dbReference type="EMBL" id="RLK47941.1"/>
    </source>
</evidence>
<keyword evidence="1" id="KW-0472">Membrane</keyword>
<reference evidence="3 4" key="1">
    <citation type="journal article" date="2015" name="Stand. Genomic Sci.">
        <title>Genomic Encyclopedia of Bacterial and Archaeal Type Strains, Phase III: the genomes of soil and plant-associated and newly described type strains.</title>
        <authorList>
            <person name="Whitman W.B."/>
            <person name="Woyke T."/>
            <person name="Klenk H.P."/>
            <person name="Zhou Y."/>
            <person name="Lilburn T.G."/>
            <person name="Beck B.J."/>
            <person name="De Vos P."/>
            <person name="Vandamme P."/>
            <person name="Eisen J.A."/>
            <person name="Garrity G."/>
            <person name="Hugenholtz P."/>
            <person name="Kyrpides N.C."/>
        </authorList>
    </citation>
    <scope>NUCLEOTIDE SEQUENCE [LARGE SCALE GENOMIC DNA]</scope>
    <source>
        <strain evidence="3 4">S2T63</strain>
    </source>
</reference>
<feature type="domain" description="VanZ-like" evidence="2">
    <location>
        <begin position="20"/>
        <end position="131"/>
    </location>
</feature>
<keyword evidence="4" id="KW-1185">Reference proteome</keyword>
<proteinExistence type="predicted"/>
<organism evidence="3 4">
    <name type="scientific">Microbacterium telephonicum</name>
    <dbReference type="NCBI Taxonomy" id="1714841"/>
    <lineage>
        <taxon>Bacteria</taxon>
        <taxon>Bacillati</taxon>
        <taxon>Actinomycetota</taxon>
        <taxon>Actinomycetes</taxon>
        <taxon>Micrococcales</taxon>
        <taxon>Microbacteriaceae</taxon>
        <taxon>Microbacterium</taxon>
    </lineage>
</organism>
<feature type="transmembrane region" description="Helical" evidence="1">
    <location>
        <begin position="14"/>
        <end position="34"/>
    </location>
</feature>
<feature type="transmembrane region" description="Helical" evidence="1">
    <location>
        <begin position="84"/>
        <end position="102"/>
    </location>
</feature>
<evidence type="ECO:0000313" key="4">
    <source>
        <dbReference type="Proteomes" id="UP000273158"/>
    </source>
</evidence>
<dbReference type="AlphaFoldDB" id="A0A498C6H4"/>
<dbReference type="Pfam" id="PF04892">
    <property type="entry name" value="VanZ"/>
    <property type="match status" value="1"/>
</dbReference>
<dbReference type="PANTHER" id="PTHR28008">
    <property type="entry name" value="DOMAIN PROTEIN, PUTATIVE (AFU_ORTHOLOGUE AFUA_3G10980)-RELATED"/>
    <property type="match status" value="1"/>
</dbReference>